<evidence type="ECO:0000313" key="2">
    <source>
        <dbReference type="Proteomes" id="UP000183971"/>
    </source>
</evidence>
<dbReference type="GeneID" id="42054680"/>
<accession>A0A1L7VS45</accession>
<dbReference type="VEuPathDB" id="FungiDB:FPRO_09808"/>
<keyword evidence="2" id="KW-1185">Reference proteome</keyword>
<dbReference type="AlphaFoldDB" id="A0A1L7VS45"/>
<name>A0A1L7VS45_FUSPR</name>
<proteinExistence type="predicted"/>
<protein>
    <submittedName>
        <fullName evidence="1">Uncharacterized protein</fullName>
    </submittedName>
</protein>
<dbReference type="Proteomes" id="UP000183971">
    <property type="component" value="Unassembled WGS sequence"/>
</dbReference>
<organism evidence="1 2">
    <name type="scientific">Fusarium proliferatum (strain ET1)</name>
    <name type="common">Orchid endophyte fungus</name>
    <dbReference type="NCBI Taxonomy" id="1227346"/>
    <lineage>
        <taxon>Eukaryota</taxon>
        <taxon>Fungi</taxon>
        <taxon>Dikarya</taxon>
        <taxon>Ascomycota</taxon>
        <taxon>Pezizomycotina</taxon>
        <taxon>Sordariomycetes</taxon>
        <taxon>Hypocreomycetidae</taxon>
        <taxon>Hypocreales</taxon>
        <taxon>Nectriaceae</taxon>
        <taxon>Fusarium</taxon>
        <taxon>Fusarium fujikuroi species complex</taxon>
    </lineage>
</organism>
<sequence length="274" mass="30497">MSPRDSGNSLINRSTLLCSSPGQRSTVPVLDLRTARDHRLGFDDVRCISRIAQAIKELVGLVGISIEFKVDGNPQSTYADRARLLTQDLVETNLRDVRLVAGGGGVVARKELLLTLMKMYGHSEARCVDLDHCPGVVNFLASPSDTLKQIPVIYGGDGGRRFVGGPLIPKLGVFDICHYGFRFLQQSVLINRIKHNSVVRNGEPSNHVGLYHRVEYENINDIFHKDYGATQINFVKFLVVDMMGYLPQLDEMCILPNGQHFNTENQCWETAPST</sequence>
<dbReference type="EMBL" id="FJOF01000006">
    <property type="protein sequence ID" value="CZR42505.1"/>
    <property type="molecule type" value="Genomic_DNA"/>
</dbReference>
<dbReference type="RefSeq" id="XP_031083096.1">
    <property type="nucleotide sequence ID" value="XM_031233239.1"/>
</dbReference>
<evidence type="ECO:0000313" key="1">
    <source>
        <dbReference type="EMBL" id="CZR42505.1"/>
    </source>
</evidence>
<reference evidence="2" key="1">
    <citation type="journal article" date="2016" name="Genome Biol. Evol.">
        <title>Comparative 'omics' of the Fusarium fujikuroi species complex highlights differences in genetic potential and metabolite synthesis.</title>
        <authorList>
            <person name="Niehaus E.-M."/>
            <person name="Muensterkoetter M."/>
            <person name="Proctor R.H."/>
            <person name="Brown D.W."/>
            <person name="Sharon A."/>
            <person name="Idan Y."/>
            <person name="Oren-Young L."/>
            <person name="Sieber C.M."/>
            <person name="Novak O."/>
            <person name="Pencik A."/>
            <person name="Tarkowska D."/>
            <person name="Hromadova K."/>
            <person name="Freeman S."/>
            <person name="Maymon M."/>
            <person name="Elazar M."/>
            <person name="Youssef S.A."/>
            <person name="El-Shabrawy E.S.M."/>
            <person name="Shalaby A.B.A."/>
            <person name="Houterman P."/>
            <person name="Brock N.L."/>
            <person name="Burkhardt I."/>
            <person name="Tsavkelova E.A."/>
            <person name="Dickschat J.S."/>
            <person name="Galuszka P."/>
            <person name="Gueldener U."/>
            <person name="Tudzynski B."/>
        </authorList>
    </citation>
    <scope>NUCLEOTIDE SEQUENCE [LARGE SCALE GENOMIC DNA]</scope>
    <source>
        <strain evidence="2">ET1</strain>
    </source>
</reference>
<comment type="caution">
    <text evidence="1">The sequence shown here is derived from an EMBL/GenBank/DDBJ whole genome shotgun (WGS) entry which is preliminary data.</text>
</comment>
<gene>
    <name evidence="1" type="ORF">FPRO_09808</name>
</gene>